<reference evidence="1" key="1">
    <citation type="submission" date="2014-09" db="EMBL/GenBank/DDBJ databases">
        <authorList>
            <person name="Magalhaes I.L.F."/>
            <person name="Oliveira U."/>
            <person name="Santos F.R."/>
            <person name="Vidigal T.H.D.A."/>
            <person name="Brescovit A.D."/>
            <person name="Santos A.J."/>
        </authorList>
    </citation>
    <scope>NUCLEOTIDE SEQUENCE</scope>
    <source>
        <tissue evidence="1">Shoot tissue taken approximately 20 cm above the soil surface</tissue>
    </source>
</reference>
<proteinExistence type="predicted"/>
<organism evidence="1">
    <name type="scientific">Arundo donax</name>
    <name type="common">Giant reed</name>
    <name type="synonym">Donax arundinaceus</name>
    <dbReference type="NCBI Taxonomy" id="35708"/>
    <lineage>
        <taxon>Eukaryota</taxon>
        <taxon>Viridiplantae</taxon>
        <taxon>Streptophyta</taxon>
        <taxon>Embryophyta</taxon>
        <taxon>Tracheophyta</taxon>
        <taxon>Spermatophyta</taxon>
        <taxon>Magnoliopsida</taxon>
        <taxon>Liliopsida</taxon>
        <taxon>Poales</taxon>
        <taxon>Poaceae</taxon>
        <taxon>PACMAD clade</taxon>
        <taxon>Arundinoideae</taxon>
        <taxon>Arundineae</taxon>
        <taxon>Arundo</taxon>
    </lineage>
</organism>
<evidence type="ECO:0000313" key="1">
    <source>
        <dbReference type="EMBL" id="JAE30905.1"/>
    </source>
</evidence>
<name>A0A0A9H0Z4_ARUDO</name>
<sequence>MFYIYEFVENFANTLNLVQIIAFAFP</sequence>
<reference evidence="1" key="2">
    <citation type="journal article" date="2015" name="Data Brief">
        <title>Shoot transcriptome of the giant reed, Arundo donax.</title>
        <authorList>
            <person name="Barrero R.A."/>
            <person name="Guerrero F.D."/>
            <person name="Moolhuijzen P."/>
            <person name="Goolsby J.A."/>
            <person name="Tidwell J."/>
            <person name="Bellgard S.E."/>
            <person name="Bellgard M.I."/>
        </authorList>
    </citation>
    <scope>NUCLEOTIDE SEQUENCE</scope>
    <source>
        <tissue evidence="1">Shoot tissue taken approximately 20 cm above the soil surface</tissue>
    </source>
</reference>
<protein>
    <submittedName>
        <fullName evidence="1">Uncharacterized protein</fullName>
    </submittedName>
</protein>
<dbReference type="EMBL" id="GBRH01166991">
    <property type="protein sequence ID" value="JAE30905.1"/>
    <property type="molecule type" value="Transcribed_RNA"/>
</dbReference>
<dbReference type="AlphaFoldDB" id="A0A0A9H0Z4"/>
<accession>A0A0A9H0Z4</accession>